<gene>
    <name evidence="2" type="ORF">SGA01_18980</name>
</gene>
<dbReference type="OrthoDB" id="197463at2"/>
<dbReference type="EMBL" id="BJMN01000011">
    <property type="protein sequence ID" value="GEB56293.1"/>
    <property type="molecule type" value="Genomic_DNA"/>
</dbReference>
<dbReference type="InterPro" id="IPR029068">
    <property type="entry name" value="Glyas_Bleomycin-R_OHBP_Dase"/>
</dbReference>
<evidence type="ECO:0000313" key="2">
    <source>
        <dbReference type="EMBL" id="GEB56293.1"/>
    </source>
</evidence>
<organism evidence="2 3">
    <name type="scientific">Streptomyces gardneri</name>
    <dbReference type="NCBI Taxonomy" id="66892"/>
    <lineage>
        <taxon>Bacteria</taxon>
        <taxon>Bacillati</taxon>
        <taxon>Actinomycetota</taxon>
        <taxon>Actinomycetes</taxon>
        <taxon>Kitasatosporales</taxon>
        <taxon>Streptomycetaceae</taxon>
        <taxon>Streptomyces</taxon>
    </lineage>
</organism>
<reference evidence="2 3" key="1">
    <citation type="submission" date="2019-06" db="EMBL/GenBank/DDBJ databases">
        <title>Whole genome shotgun sequence of Streptomyces gardneri NBRC 12865.</title>
        <authorList>
            <person name="Hosoyama A."/>
            <person name="Uohara A."/>
            <person name="Ohji S."/>
            <person name="Ichikawa N."/>
        </authorList>
    </citation>
    <scope>NUCLEOTIDE SEQUENCE [LARGE SCALE GENOMIC DNA]</scope>
    <source>
        <strain evidence="2 3">NBRC 12865</strain>
    </source>
</reference>
<feature type="domain" description="VOC" evidence="1">
    <location>
        <begin position="3"/>
        <end position="133"/>
    </location>
</feature>
<dbReference type="RefSeq" id="WP_141295176.1">
    <property type="nucleotide sequence ID" value="NZ_BJMN01000011.1"/>
</dbReference>
<dbReference type="PANTHER" id="PTHR36437:SF2">
    <property type="entry name" value="GLYOXALASE_BLEOMYCIN RESISTANCE PROTEIN_DIOXYGENASE"/>
    <property type="match status" value="1"/>
</dbReference>
<dbReference type="InterPro" id="IPR004360">
    <property type="entry name" value="Glyas_Fos-R_dOase_dom"/>
</dbReference>
<accession>A0A4Y3RHX9</accession>
<dbReference type="Proteomes" id="UP000315226">
    <property type="component" value="Unassembled WGS sequence"/>
</dbReference>
<dbReference type="InterPro" id="IPR037523">
    <property type="entry name" value="VOC_core"/>
</dbReference>
<dbReference type="AlphaFoldDB" id="A0A4Y3RHX9"/>
<protein>
    <recommendedName>
        <fullName evidence="1">VOC domain-containing protein</fullName>
    </recommendedName>
</protein>
<dbReference type="PANTHER" id="PTHR36437">
    <property type="entry name" value="GLYOXALASE/BLEOMYCIN RESISTANCE PROTEIN/DIOXYGENASE"/>
    <property type="match status" value="1"/>
</dbReference>
<sequence length="138" mass="14781">MPSIALVTLVVRDYDEAIAFFTDALGFDLVEDTDRGDGSRWVVVRPRGAAGVGGLGNAGLLLARAKNESEAASVGNQTGGRVGFFLHTEDFARDHARMTAAGVVFKEEPRHEPYGSVAVFVDLYGNRWDLLQPADASA</sequence>
<proteinExistence type="predicted"/>
<name>A0A4Y3RHX9_9ACTN</name>
<comment type="caution">
    <text evidence="2">The sequence shown here is derived from an EMBL/GenBank/DDBJ whole genome shotgun (WGS) entry which is preliminary data.</text>
</comment>
<evidence type="ECO:0000259" key="1">
    <source>
        <dbReference type="PROSITE" id="PS51819"/>
    </source>
</evidence>
<dbReference type="SUPFAM" id="SSF54593">
    <property type="entry name" value="Glyoxalase/Bleomycin resistance protein/Dihydroxybiphenyl dioxygenase"/>
    <property type="match status" value="1"/>
</dbReference>
<keyword evidence="3" id="KW-1185">Reference proteome</keyword>
<dbReference type="PROSITE" id="PS51819">
    <property type="entry name" value="VOC"/>
    <property type="match status" value="1"/>
</dbReference>
<dbReference type="Gene3D" id="3.10.180.10">
    <property type="entry name" value="2,3-Dihydroxybiphenyl 1,2-Dioxygenase, domain 1"/>
    <property type="match status" value="1"/>
</dbReference>
<evidence type="ECO:0000313" key="3">
    <source>
        <dbReference type="Proteomes" id="UP000315226"/>
    </source>
</evidence>
<dbReference type="Pfam" id="PF00903">
    <property type="entry name" value="Glyoxalase"/>
    <property type="match status" value="1"/>
</dbReference>